<keyword evidence="7" id="KW-0732">Signal</keyword>
<keyword evidence="3 6" id="KW-0812">Transmembrane</keyword>
<dbReference type="VEuPathDB" id="VectorBase:AFUN2_011652"/>
<feature type="transmembrane region" description="Helical" evidence="6">
    <location>
        <begin position="114"/>
        <end position="131"/>
    </location>
</feature>
<comment type="similarity">
    <text evidence="6">Belongs to the insect chemoreceptor superfamily. Gustatory receptor (GR) family.</text>
</comment>
<accession>A0A4Y0BM31</accession>
<dbReference type="InterPro" id="IPR013604">
    <property type="entry name" value="7TM_chemorcpt"/>
</dbReference>
<dbReference type="EnsemblMetazoa" id="AFUN020963-RA">
    <property type="protein sequence ID" value="AFUN020963-PA"/>
    <property type="gene ID" value="AFUN020963"/>
</dbReference>
<keyword evidence="6" id="KW-0807">Transducer</keyword>
<feature type="signal peptide" evidence="7">
    <location>
        <begin position="1"/>
        <end position="24"/>
    </location>
</feature>
<dbReference type="GO" id="GO:0007165">
    <property type="term" value="P:signal transduction"/>
    <property type="evidence" value="ECO:0007669"/>
    <property type="project" value="UniProtKB-KW"/>
</dbReference>
<evidence type="ECO:0000256" key="2">
    <source>
        <dbReference type="ARBA" id="ARBA00022475"/>
    </source>
</evidence>
<feature type="transmembrane region" description="Helical" evidence="6">
    <location>
        <begin position="62"/>
        <end position="82"/>
    </location>
</feature>
<dbReference type="GO" id="GO:0005886">
    <property type="term" value="C:plasma membrane"/>
    <property type="evidence" value="ECO:0007669"/>
    <property type="project" value="UniProtKB-SubCell"/>
</dbReference>
<keyword evidence="2 6" id="KW-1003">Cell membrane</keyword>
<feature type="transmembrane region" description="Helical" evidence="6">
    <location>
        <begin position="456"/>
        <end position="475"/>
    </location>
</feature>
<evidence type="ECO:0000256" key="1">
    <source>
        <dbReference type="ARBA" id="ARBA00004651"/>
    </source>
</evidence>
<reference evidence="8" key="1">
    <citation type="submission" date="2020-05" db="UniProtKB">
        <authorList>
            <consortium name="EnsemblMetazoa"/>
        </authorList>
    </citation>
    <scope>IDENTIFICATION</scope>
    <source>
        <strain evidence="8">FUMOZ</strain>
    </source>
</reference>
<feature type="chain" id="PRO_5021308300" description="Gustatory receptor" evidence="7">
    <location>
        <begin position="25"/>
        <end position="476"/>
    </location>
</feature>
<protein>
    <recommendedName>
        <fullName evidence="6">Gustatory receptor</fullName>
    </recommendedName>
</protein>
<dbReference type="Pfam" id="PF08395">
    <property type="entry name" value="7tm_7"/>
    <property type="match status" value="1"/>
</dbReference>
<sequence>MAWTHKWWKANAFLVASTLRVLVGVQRVIFAEPASSSNRGCNKEGRRISNFATATEGTARGLFTMMVVLLSSCVGFGTYWHWSDEMALTNDIIASSNCHNQNCAKSKRALRMEVIGGFALPLLVTVCIYLYRWNNRAMIRSLNRNFKTIYHSQQNSRDDQWEGGSGWEQYGRLATKQVFEVMALGVLWVNLKPFSHIKHDGDTRDYHVGKLISSMVSMLPAIVCLLVSIEMGINFSLLARRLSALNLSLDCLVHCISVNDYMKRVNHEANVVQTQYMQGINNSLSCNTNNKRSYLRNLIIQFDEIGQFTVDMVQFYAPMLLHIIGMHFVLFTMQKQQQCMFNLFKLMLNFFDVWIILVCYIAKDQFIILKKSILLLLFSQSPLKYLILFPLYVVLDDHTVTVLGRLSAAAHRKDRNIIHKTYDSKELDKCITTLSLIVNRIRDETNLYGYFDLDRSLVMTIIASTCSYLIVLIQVL</sequence>
<keyword evidence="6" id="KW-0675">Receptor</keyword>
<dbReference type="GO" id="GO:0050909">
    <property type="term" value="P:sensory perception of taste"/>
    <property type="evidence" value="ECO:0007669"/>
    <property type="project" value="InterPro"/>
</dbReference>
<evidence type="ECO:0000256" key="3">
    <source>
        <dbReference type="ARBA" id="ARBA00022692"/>
    </source>
</evidence>
<evidence type="ECO:0000256" key="7">
    <source>
        <dbReference type="SAM" id="SignalP"/>
    </source>
</evidence>
<dbReference type="AlphaFoldDB" id="A0A4Y0BM31"/>
<keyword evidence="4 6" id="KW-1133">Transmembrane helix</keyword>
<organism evidence="8">
    <name type="scientific">Anopheles funestus</name>
    <name type="common">African malaria mosquito</name>
    <dbReference type="NCBI Taxonomy" id="62324"/>
    <lineage>
        <taxon>Eukaryota</taxon>
        <taxon>Metazoa</taxon>
        <taxon>Ecdysozoa</taxon>
        <taxon>Arthropoda</taxon>
        <taxon>Hexapoda</taxon>
        <taxon>Insecta</taxon>
        <taxon>Pterygota</taxon>
        <taxon>Neoptera</taxon>
        <taxon>Endopterygota</taxon>
        <taxon>Diptera</taxon>
        <taxon>Nematocera</taxon>
        <taxon>Culicoidea</taxon>
        <taxon>Culicidae</taxon>
        <taxon>Anophelinae</taxon>
        <taxon>Anopheles</taxon>
    </lineage>
</organism>
<feature type="transmembrane region" description="Helical" evidence="6">
    <location>
        <begin position="315"/>
        <end position="334"/>
    </location>
</feature>
<proteinExistence type="inferred from homology"/>
<dbReference type="VEuPathDB" id="VectorBase:AFUN020963"/>
<evidence type="ECO:0000313" key="8">
    <source>
        <dbReference type="EnsemblMetazoa" id="AFUN020963-PA"/>
    </source>
</evidence>
<name>A0A4Y0BM31_ANOFN</name>
<keyword evidence="5 6" id="KW-0472">Membrane</keyword>
<evidence type="ECO:0000256" key="6">
    <source>
        <dbReference type="RuleBase" id="RU363108"/>
    </source>
</evidence>
<feature type="transmembrane region" description="Helical" evidence="6">
    <location>
        <begin position="373"/>
        <end position="395"/>
    </location>
</feature>
<comment type="caution">
    <text evidence="6">Lacks conserved residue(s) required for the propagation of feature annotation.</text>
</comment>
<evidence type="ECO:0000256" key="4">
    <source>
        <dbReference type="ARBA" id="ARBA00022989"/>
    </source>
</evidence>
<comment type="function">
    <text evidence="6">Gustatory receptor which mediates acceptance or avoidance behavior, depending on its substrates.</text>
</comment>
<evidence type="ECO:0000256" key="5">
    <source>
        <dbReference type="ARBA" id="ARBA00023136"/>
    </source>
</evidence>
<feature type="transmembrane region" description="Helical" evidence="6">
    <location>
        <begin position="211"/>
        <end position="233"/>
    </location>
</feature>
<comment type="subcellular location">
    <subcellularLocation>
        <location evidence="1 6">Cell membrane</location>
        <topology evidence="1 6">Multi-pass membrane protein</topology>
    </subcellularLocation>
</comment>